<comment type="similarity">
    <text evidence="1 9">Belongs to the eukaryotic-type primase small subunit family.</text>
</comment>
<dbReference type="EC" id="2.7.7.-" evidence="9"/>
<sequence>MPTAPTSSPALNSKPAPVPIAGDLSGKLGWYYARIFPASQFTRWLRYGNDDTLSRREISFTLPGDIYLRWKSFPTPSKLLDSLKSLTPIKIDIGAIYNFPPADKNSVSAPLTPMEKELVFDIDMTDYEDVMGALAGGSAVEVCDRNWPYMATAVKVIDAALREDFGFRHILWVYSGRRGIHCWVADARARRMTNEQRSAVADFLYLRFEGRENAGRRQNEVTVPLHPSLARAKRVACEKTFRQFVLNDQGMLDGDERLRRMLAVVPNAAVADGIYQRLASSAGLSGPDKWDRIEKELLRAGKSDYGVRATVDYIMFKHTYPRLDVNVSKEINHLLKAPFCVHPKTGRVCVPFRATEVDGFLPGEMAPEVGSLLAEMKEVDGEVRGSGPASDLMLEGVKVFEEFVNAVEDEARSAQRKKKLEALDQRQAAELLVS</sequence>
<evidence type="ECO:0000313" key="11">
    <source>
        <dbReference type="Proteomes" id="UP000012073"/>
    </source>
</evidence>
<dbReference type="STRING" id="2769.S0F318"/>
<dbReference type="PhylomeDB" id="S0F318"/>
<name>S0F318_CHOCR</name>
<evidence type="ECO:0000256" key="4">
    <source>
        <dbReference type="ARBA" id="ARBA00022679"/>
    </source>
</evidence>
<keyword evidence="6 9" id="KW-0235">DNA replication</keyword>
<dbReference type="InterPro" id="IPR002755">
    <property type="entry name" value="DNA_primase_S"/>
</dbReference>
<dbReference type="NCBIfam" id="TIGR00335">
    <property type="entry name" value="primase_sml"/>
    <property type="match status" value="1"/>
</dbReference>
<dbReference type="InterPro" id="IPR014052">
    <property type="entry name" value="DNA_primase_ssu_euk/arc"/>
</dbReference>
<dbReference type="EMBL" id="HG001902">
    <property type="protein sequence ID" value="CDF77570.1"/>
    <property type="molecule type" value="Genomic_DNA"/>
</dbReference>
<dbReference type="GO" id="GO:0006269">
    <property type="term" value="P:DNA replication, synthesis of primer"/>
    <property type="evidence" value="ECO:0007669"/>
    <property type="project" value="UniProtKB-KW"/>
</dbReference>
<keyword evidence="3 9" id="KW-0639">Primosome</keyword>
<evidence type="ECO:0000256" key="3">
    <source>
        <dbReference type="ARBA" id="ARBA00022515"/>
    </source>
</evidence>
<keyword evidence="4 9" id="KW-0808">Transferase</keyword>
<evidence type="ECO:0000313" key="10">
    <source>
        <dbReference type="EMBL" id="CDF77570.1"/>
    </source>
</evidence>
<evidence type="ECO:0000256" key="1">
    <source>
        <dbReference type="ARBA" id="ARBA00009762"/>
    </source>
</evidence>
<dbReference type="GeneID" id="17325789"/>
<keyword evidence="7" id="KW-0479">Metal-binding</keyword>
<accession>S0F318</accession>
<evidence type="ECO:0000256" key="5">
    <source>
        <dbReference type="ARBA" id="ARBA00022695"/>
    </source>
</evidence>
<evidence type="ECO:0000256" key="2">
    <source>
        <dbReference type="ARBA" id="ARBA00022478"/>
    </source>
</evidence>
<dbReference type="OrthoDB" id="19606at2759"/>
<dbReference type="AlphaFoldDB" id="S0F318"/>
<reference evidence="11" key="1">
    <citation type="journal article" date="2013" name="Proc. Natl. Acad. Sci. U.S.A.">
        <title>Genome structure and metabolic features in the red seaweed Chondrus crispus shed light on evolution of the Archaeplastida.</title>
        <authorList>
            <person name="Collen J."/>
            <person name="Porcel B."/>
            <person name="Carre W."/>
            <person name="Ball S.G."/>
            <person name="Chaparro C."/>
            <person name="Tonon T."/>
            <person name="Barbeyron T."/>
            <person name="Michel G."/>
            <person name="Noel B."/>
            <person name="Valentin K."/>
            <person name="Elias M."/>
            <person name="Artiguenave F."/>
            <person name="Arun A."/>
            <person name="Aury J.M."/>
            <person name="Barbosa-Neto J.F."/>
            <person name="Bothwell J.H."/>
            <person name="Bouget F.Y."/>
            <person name="Brillet L."/>
            <person name="Cabello-Hurtado F."/>
            <person name="Capella-Gutierrez S."/>
            <person name="Charrier B."/>
            <person name="Cladiere L."/>
            <person name="Cock J.M."/>
            <person name="Coelho S.M."/>
            <person name="Colleoni C."/>
            <person name="Czjzek M."/>
            <person name="Da Silva C."/>
            <person name="Delage L."/>
            <person name="Denoeud F."/>
            <person name="Deschamps P."/>
            <person name="Dittami S.M."/>
            <person name="Gabaldon T."/>
            <person name="Gachon C.M."/>
            <person name="Groisillier A."/>
            <person name="Herve C."/>
            <person name="Jabbari K."/>
            <person name="Katinka M."/>
            <person name="Kloareg B."/>
            <person name="Kowalczyk N."/>
            <person name="Labadie K."/>
            <person name="Leblanc C."/>
            <person name="Lopez P.J."/>
            <person name="McLachlan D.H."/>
            <person name="Meslet-Cladiere L."/>
            <person name="Moustafa A."/>
            <person name="Nehr Z."/>
            <person name="Nyvall Collen P."/>
            <person name="Panaud O."/>
            <person name="Partensky F."/>
            <person name="Poulain J."/>
            <person name="Rensing S.A."/>
            <person name="Rousvoal S."/>
            <person name="Samson G."/>
            <person name="Symeonidi A."/>
            <person name="Weissenbach J."/>
            <person name="Zambounis A."/>
            <person name="Wincker P."/>
            <person name="Boyen C."/>
        </authorList>
    </citation>
    <scope>NUCLEOTIDE SEQUENCE [LARGE SCALE GENOMIC DNA]</scope>
    <source>
        <strain evidence="11">cv. Stackhouse</strain>
    </source>
</reference>
<evidence type="ECO:0000256" key="6">
    <source>
        <dbReference type="ARBA" id="ARBA00022705"/>
    </source>
</evidence>
<dbReference type="Gramene" id="CDF77570">
    <property type="protein sequence ID" value="CDF77570"/>
    <property type="gene ID" value="CHC_T00000595001"/>
</dbReference>
<gene>
    <name evidence="10" type="ORF">CHC_T00000595001</name>
</gene>
<dbReference type="GO" id="GO:0046872">
    <property type="term" value="F:metal ion binding"/>
    <property type="evidence" value="ECO:0007669"/>
    <property type="project" value="UniProtKB-KW"/>
</dbReference>
<dbReference type="RefSeq" id="XP_005718071.1">
    <property type="nucleotide sequence ID" value="XM_005718014.1"/>
</dbReference>
<dbReference type="GO" id="GO:0005658">
    <property type="term" value="C:alpha DNA polymerase:primase complex"/>
    <property type="evidence" value="ECO:0007669"/>
    <property type="project" value="UniProtKB-ARBA"/>
</dbReference>
<evidence type="ECO:0000256" key="7">
    <source>
        <dbReference type="ARBA" id="ARBA00022723"/>
    </source>
</evidence>
<keyword evidence="8" id="KW-0804">Transcription</keyword>
<dbReference type="PANTHER" id="PTHR10536">
    <property type="entry name" value="DNA PRIMASE SMALL SUBUNIT"/>
    <property type="match status" value="1"/>
</dbReference>
<dbReference type="SUPFAM" id="SSF56747">
    <property type="entry name" value="Prim-pol domain"/>
    <property type="match status" value="1"/>
</dbReference>
<evidence type="ECO:0000256" key="9">
    <source>
        <dbReference type="RuleBase" id="RU003514"/>
    </source>
</evidence>
<protein>
    <recommendedName>
        <fullName evidence="9">DNA primase</fullName>
        <ecNumber evidence="9">2.7.7.-</ecNumber>
    </recommendedName>
</protein>
<proteinExistence type="inferred from homology"/>
<organism evidence="10 11">
    <name type="scientific">Chondrus crispus</name>
    <name type="common">Carrageen Irish moss</name>
    <name type="synonym">Polymorpha crispa</name>
    <dbReference type="NCBI Taxonomy" id="2769"/>
    <lineage>
        <taxon>Eukaryota</taxon>
        <taxon>Rhodophyta</taxon>
        <taxon>Florideophyceae</taxon>
        <taxon>Rhodymeniophycidae</taxon>
        <taxon>Gigartinales</taxon>
        <taxon>Gigartinaceae</taxon>
        <taxon>Chondrus</taxon>
    </lineage>
</organism>
<dbReference type="OMA" id="NVTRGFN"/>
<keyword evidence="2 9" id="KW-0240">DNA-directed RNA polymerase</keyword>
<dbReference type="KEGG" id="ccp:CHC_T00000595001"/>
<keyword evidence="11" id="KW-1185">Reference proteome</keyword>
<dbReference type="Gene3D" id="3.90.920.10">
    <property type="entry name" value="DNA primase, PRIM domain"/>
    <property type="match status" value="1"/>
</dbReference>
<keyword evidence="5" id="KW-0548">Nucleotidyltransferase</keyword>
<dbReference type="Proteomes" id="UP000012073">
    <property type="component" value="Unassembled WGS sequence"/>
</dbReference>
<dbReference type="CDD" id="cd04860">
    <property type="entry name" value="AE_Prim_S"/>
    <property type="match status" value="1"/>
</dbReference>
<evidence type="ECO:0000256" key="8">
    <source>
        <dbReference type="ARBA" id="ARBA00023163"/>
    </source>
</evidence>
<dbReference type="GO" id="GO:0003899">
    <property type="term" value="F:DNA-directed RNA polymerase activity"/>
    <property type="evidence" value="ECO:0007669"/>
    <property type="project" value="InterPro"/>
</dbReference>
<dbReference type="Pfam" id="PF01896">
    <property type="entry name" value="DNA_primase_S"/>
    <property type="match status" value="1"/>
</dbReference>